<reference evidence="1 2" key="1">
    <citation type="submission" date="2016-04" db="EMBL/GenBank/DDBJ databases">
        <title>Genome analyses suggest a sexual origin of heterokaryosis in a supposedly ancient asexual fungus.</title>
        <authorList>
            <person name="Ropars J."/>
            <person name="Sedzielewska K."/>
            <person name="Noel J."/>
            <person name="Charron P."/>
            <person name="Farinelli L."/>
            <person name="Marton T."/>
            <person name="Kruger M."/>
            <person name="Pelin A."/>
            <person name="Brachmann A."/>
            <person name="Corradi N."/>
        </authorList>
    </citation>
    <scope>NUCLEOTIDE SEQUENCE [LARGE SCALE GENOMIC DNA]</scope>
    <source>
        <strain evidence="1 2">C2</strain>
    </source>
</reference>
<comment type="caution">
    <text evidence="1">The sequence shown here is derived from an EMBL/GenBank/DDBJ whole genome shotgun (WGS) entry which is preliminary data.</text>
</comment>
<evidence type="ECO:0000313" key="2">
    <source>
        <dbReference type="Proteomes" id="UP000233469"/>
    </source>
</evidence>
<evidence type="ECO:0000313" key="1">
    <source>
        <dbReference type="EMBL" id="PKK57188.1"/>
    </source>
</evidence>
<reference evidence="1 2" key="2">
    <citation type="submission" date="2017-10" db="EMBL/GenBank/DDBJ databases">
        <title>Extensive intraspecific genome diversity in a model arbuscular mycorrhizal fungus.</title>
        <authorList>
            <person name="Chen E.C.H."/>
            <person name="Morin E."/>
            <person name="Baudet D."/>
            <person name="Noel J."/>
            <person name="Ndikumana S."/>
            <person name="Charron P."/>
            <person name="St-Onge C."/>
            <person name="Giorgi J."/>
            <person name="Grigoriev I.V."/>
            <person name="Roux C."/>
            <person name="Martin F.M."/>
            <person name="Corradi N."/>
        </authorList>
    </citation>
    <scope>NUCLEOTIDE SEQUENCE [LARGE SCALE GENOMIC DNA]</scope>
    <source>
        <strain evidence="1 2">C2</strain>
    </source>
</reference>
<name>A0A2N1M6F9_9GLOM</name>
<organism evidence="1 2">
    <name type="scientific">Rhizophagus irregularis</name>
    <dbReference type="NCBI Taxonomy" id="588596"/>
    <lineage>
        <taxon>Eukaryota</taxon>
        <taxon>Fungi</taxon>
        <taxon>Fungi incertae sedis</taxon>
        <taxon>Mucoromycota</taxon>
        <taxon>Glomeromycotina</taxon>
        <taxon>Glomeromycetes</taxon>
        <taxon>Glomerales</taxon>
        <taxon>Glomeraceae</taxon>
        <taxon>Rhizophagus</taxon>
    </lineage>
</organism>
<dbReference type="EMBL" id="LLXL01004660">
    <property type="protein sequence ID" value="PKK57188.1"/>
    <property type="molecule type" value="Genomic_DNA"/>
</dbReference>
<gene>
    <name evidence="1" type="ORF">RhiirC2_798515</name>
</gene>
<dbReference type="VEuPathDB" id="FungiDB:RhiirFUN_000945"/>
<sequence>MSIIQHAKSMNYLMRGYINATTFMSTFLNAFKSALDNRQQTNEFSQYKESATILTIYALKKFQEQLLQSSCYKCKEIPPDSEFFIQSNM</sequence>
<accession>A0A2N1M6F9</accession>
<proteinExistence type="predicted"/>
<dbReference type="AlphaFoldDB" id="A0A2N1M6F9"/>
<dbReference type="VEuPathDB" id="FungiDB:FUN_008840"/>
<protein>
    <submittedName>
        <fullName evidence="1">Uncharacterized protein</fullName>
    </submittedName>
</protein>
<dbReference type="Proteomes" id="UP000233469">
    <property type="component" value="Unassembled WGS sequence"/>
</dbReference>